<protein>
    <submittedName>
        <fullName evidence="1">Uncharacterized protein</fullName>
    </submittedName>
</protein>
<evidence type="ECO:0000313" key="2">
    <source>
        <dbReference type="Proteomes" id="UP000066624"/>
    </source>
</evidence>
<dbReference type="EMBL" id="CP012154">
    <property type="protein sequence ID" value="AKS41219.1"/>
    <property type="molecule type" value="Genomic_DNA"/>
</dbReference>
<gene>
    <name evidence="1" type="ORF">WM2015_838</name>
</gene>
<dbReference type="RefSeq" id="WP_049724872.1">
    <property type="nucleotide sequence ID" value="NZ_CP012154.1"/>
</dbReference>
<dbReference type="InterPro" id="IPR045466">
    <property type="entry name" value="DUF6498"/>
</dbReference>
<dbReference type="OrthoDB" id="5984940at2"/>
<evidence type="ECO:0000313" key="1">
    <source>
        <dbReference type="EMBL" id="AKS41219.1"/>
    </source>
</evidence>
<name>A0A0K0XU48_9GAMM</name>
<accession>A0A0K0XU48</accession>
<organism evidence="1 2">
    <name type="scientific">Wenzhouxiangella marina</name>
    <dbReference type="NCBI Taxonomy" id="1579979"/>
    <lineage>
        <taxon>Bacteria</taxon>
        <taxon>Pseudomonadati</taxon>
        <taxon>Pseudomonadota</taxon>
        <taxon>Gammaproteobacteria</taxon>
        <taxon>Chromatiales</taxon>
        <taxon>Wenzhouxiangellaceae</taxon>
        <taxon>Wenzhouxiangella</taxon>
    </lineage>
</organism>
<sequence length="205" mass="22583">MKLTPLQAIVASNVATLIAALIQGWGMVQLLWPFWAQSVIIGLYSMARIRRSADGDARHLLFFLLHYGGFHFGYLVFLIALTTSADAAGMVPVTNTNSGEVMQLYAGVYHPLDWILYAGLAVSFWLSHRASYRAHLEADLASRPSVGRLFAIPYLRILPMHLTLILGVLLGGPGTVVFFMLLKILADLAMHVLEHRLLAVSTSTH</sequence>
<dbReference type="Proteomes" id="UP000066624">
    <property type="component" value="Chromosome"/>
</dbReference>
<keyword evidence="2" id="KW-1185">Reference proteome</keyword>
<proteinExistence type="predicted"/>
<reference evidence="1 2" key="1">
    <citation type="submission" date="2015-07" db="EMBL/GenBank/DDBJ databases">
        <authorList>
            <person name="Noorani M."/>
        </authorList>
    </citation>
    <scope>NUCLEOTIDE SEQUENCE [LARGE SCALE GENOMIC DNA]</scope>
    <source>
        <strain evidence="1 2">KCTC 42284</strain>
    </source>
</reference>
<dbReference type="Pfam" id="PF20108">
    <property type="entry name" value="DUF6498"/>
    <property type="match status" value="1"/>
</dbReference>
<dbReference type="AlphaFoldDB" id="A0A0K0XU48"/>
<dbReference type="KEGG" id="wma:WM2015_838"/>